<dbReference type="Proteomes" id="UP000059680">
    <property type="component" value="Chromosome 11"/>
</dbReference>
<feature type="compositionally biased region" description="Basic residues" evidence="1">
    <location>
        <begin position="88"/>
        <end position="100"/>
    </location>
</feature>
<feature type="compositionally biased region" description="Basic and acidic residues" evidence="1">
    <location>
        <begin position="29"/>
        <end position="42"/>
    </location>
</feature>
<gene>
    <name evidence="2" type="ordered locus">Os11g0446175</name>
    <name evidence="2" type="ORF">OSNPB_110446175</name>
</gene>
<evidence type="ECO:0000313" key="3">
    <source>
        <dbReference type="Proteomes" id="UP000059680"/>
    </source>
</evidence>
<accession>A0A0P0Y1R6</accession>
<dbReference type="AlphaFoldDB" id="A0A0P0Y1R6"/>
<feature type="compositionally biased region" description="Basic residues" evidence="1">
    <location>
        <begin position="47"/>
        <end position="56"/>
    </location>
</feature>
<reference evidence="3" key="1">
    <citation type="journal article" date="2005" name="Nature">
        <title>The map-based sequence of the rice genome.</title>
        <authorList>
            <consortium name="International rice genome sequencing project (IRGSP)"/>
            <person name="Matsumoto T."/>
            <person name="Wu J."/>
            <person name="Kanamori H."/>
            <person name="Katayose Y."/>
            <person name="Fujisawa M."/>
            <person name="Namiki N."/>
            <person name="Mizuno H."/>
            <person name="Yamamoto K."/>
            <person name="Antonio B.A."/>
            <person name="Baba T."/>
            <person name="Sakata K."/>
            <person name="Nagamura Y."/>
            <person name="Aoki H."/>
            <person name="Arikawa K."/>
            <person name="Arita K."/>
            <person name="Bito T."/>
            <person name="Chiden Y."/>
            <person name="Fujitsuka N."/>
            <person name="Fukunaka R."/>
            <person name="Hamada M."/>
            <person name="Harada C."/>
            <person name="Hayashi A."/>
            <person name="Hijishita S."/>
            <person name="Honda M."/>
            <person name="Hosokawa S."/>
            <person name="Ichikawa Y."/>
            <person name="Idonuma A."/>
            <person name="Iijima M."/>
            <person name="Ikeda M."/>
            <person name="Ikeno M."/>
            <person name="Ito K."/>
            <person name="Ito S."/>
            <person name="Ito T."/>
            <person name="Ito Y."/>
            <person name="Ito Y."/>
            <person name="Iwabuchi A."/>
            <person name="Kamiya K."/>
            <person name="Karasawa W."/>
            <person name="Kurita K."/>
            <person name="Katagiri S."/>
            <person name="Kikuta A."/>
            <person name="Kobayashi H."/>
            <person name="Kobayashi N."/>
            <person name="Machita K."/>
            <person name="Maehara T."/>
            <person name="Masukawa M."/>
            <person name="Mizubayashi T."/>
            <person name="Mukai Y."/>
            <person name="Nagasaki H."/>
            <person name="Nagata Y."/>
            <person name="Naito S."/>
            <person name="Nakashima M."/>
            <person name="Nakama Y."/>
            <person name="Nakamichi Y."/>
            <person name="Nakamura M."/>
            <person name="Meguro A."/>
            <person name="Negishi M."/>
            <person name="Ohta I."/>
            <person name="Ohta T."/>
            <person name="Okamoto M."/>
            <person name="Ono N."/>
            <person name="Saji S."/>
            <person name="Sakaguchi M."/>
            <person name="Sakai K."/>
            <person name="Shibata M."/>
            <person name="Shimokawa T."/>
            <person name="Song J."/>
            <person name="Takazaki Y."/>
            <person name="Terasawa K."/>
            <person name="Tsugane M."/>
            <person name="Tsuji K."/>
            <person name="Ueda S."/>
            <person name="Waki K."/>
            <person name="Yamagata H."/>
            <person name="Yamamoto M."/>
            <person name="Yamamoto S."/>
            <person name="Yamane H."/>
            <person name="Yoshiki S."/>
            <person name="Yoshihara R."/>
            <person name="Yukawa K."/>
            <person name="Zhong H."/>
            <person name="Yano M."/>
            <person name="Yuan Q."/>
            <person name="Ouyang S."/>
            <person name="Liu J."/>
            <person name="Jones K.M."/>
            <person name="Gansberger K."/>
            <person name="Moffat K."/>
            <person name="Hill J."/>
            <person name="Bera J."/>
            <person name="Fadrosh D."/>
            <person name="Jin S."/>
            <person name="Johri S."/>
            <person name="Kim M."/>
            <person name="Overton L."/>
            <person name="Reardon M."/>
            <person name="Tsitrin T."/>
            <person name="Vuong H."/>
            <person name="Weaver B."/>
            <person name="Ciecko A."/>
            <person name="Tallon L."/>
            <person name="Jackson J."/>
            <person name="Pai G."/>
            <person name="Aken S.V."/>
            <person name="Utterback T."/>
            <person name="Reidmuller S."/>
            <person name="Feldblyum T."/>
            <person name="Hsiao J."/>
            <person name="Zismann V."/>
            <person name="Iobst S."/>
            <person name="de Vazeille A.R."/>
            <person name="Buell C.R."/>
            <person name="Ying K."/>
            <person name="Li Y."/>
            <person name="Lu T."/>
            <person name="Huang Y."/>
            <person name="Zhao Q."/>
            <person name="Feng Q."/>
            <person name="Zhang L."/>
            <person name="Zhu J."/>
            <person name="Weng Q."/>
            <person name="Mu J."/>
            <person name="Lu Y."/>
            <person name="Fan D."/>
            <person name="Liu Y."/>
            <person name="Guan J."/>
            <person name="Zhang Y."/>
            <person name="Yu S."/>
            <person name="Liu X."/>
            <person name="Zhang Y."/>
            <person name="Hong G."/>
            <person name="Han B."/>
            <person name="Choisne N."/>
            <person name="Demange N."/>
            <person name="Orjeda G."/>
            <person name="Samain S."/>
            <person name="Cattolico L."/>
            <person name="Pelletier E."/>
            <person name="Couloux A."/>
            <person name="Segurens B."/>
            <person name="Wincker P."/>
            <person name="D'Hont A."/>
            <person name="Scarpelli C."/>
            <person name="Weissenbach J."/>
            <person name="Salanoubat M."/>
            <person name="Quetier F."/>
            <person name="Yu Y."/>
            <person name="Kim H.R."/>
            <person name="Rambo T."/>
            <person name="Currie J."/>
            <person name="Collura K."/>
            <person name="Luo M."/>
            <person name="Yang T."/>
            <person name="Ammiraju J.S.S."/>
            <person name="Engler F."/>
            <person name="Soderlund C."/>
            <person name="Wing R.A."/>
            <person name="Palmer L.E."/>
            <person name="de la Bastide M."/>
            <person name="Spiegel L."/>
            <person name="Nascimento L."/>
            <person name="Zutavern T."/>
            <person name="O'Shaughnessy A."/>
            <person name="Dike S."/>
            <person name="Dedhia N."/>
            <person name="Preston R."/>
            <person name="Balija V."/>
            <person name="McCombie W.R."/>
            <person name="Chow T."/>
            <person name="Chen H."/>
            <person name="Chung M."/>
            <person name="Chen C."/>
            <person name="Shaw J."/>
            <person name="Wu H."/>
            <person name="Hsiao K."/>
            <person name="Chao Y."/>
            <person name="Chu M."/>
            <person name="Cheng C."/>
            <person name="Hour A."/>
            <person name="Lee P."/>
            <person name="Lin S."/>
            <person name="Lin Y."/>
            <person name="Liou J."/>
            <person name="Liu S."/>
            <person name="Hsing Y."/>
            <person name="Raghuvanshi S."/>
            <person name="Mohanty A."/>
            <person name="Bharti A.K."/>
            <person name="Gaur A."/>
            <person name="Gupta V."/>
            <person name="Kumar D."/>
            <person name="Ravi V."/>
            <person name="Vij S."/>
            <person name="Kapur A."/>
            <person name="Khurana P."/>
            <person name="Khurana P."/>
            <person name="Khurana J.P."/>
            <person name="Tyagi A.K."/>
            <person name="Gaikwad K."/>
            <person name="Singh A."/>
            <person name="Dalal V."/>
            <person name="Srivastava S."/>
            <person name="Dixit A."/>
            <person name="Pal A.K."/>
            <person name="Ghazi I.A."/>
            <person name="Yadav M."/>
            <person name="Pandit A."/>
            <person name="Bhargava A."/>
            <person name="Sureshbabu K."/>
            <person name="Batra K."/>
            <person name="Sharma T.R."/>
            <person name="Mohapatra T."/>
            <person name="Singh N.K."/>
            <person name="Messing J."/>
            <person name="Nelson A.B."/>
            <person name="Fuks G."/>
            <person name="Kavchok S."/>
            <person name="Keizer G."/>
            <person name="Linton E."/>
            <person name="Llaca V."/>
            <person name="Song R."/>
            <person name="Tanyolac B."/>
            <person name="Young S."/>
            <person name="Ho-Il K."/>
            <person name="Hahn J.H."/>
            <person name="Sangsakoo G."/>
            <person name="Vanavichit A."/>
            <person name="de Mattos Luiz.A.T."/>
            <person name="Zimmer P.D."/>
            <person name="Malone G."/>
            <person name="Dellagostin O."/>
            <person name="de Oliveira A.C."/>
            <person name="Bevan M."/>
            <person name="Bancroft I."/>
            <person name="Minx P."/>
            <person name="Cordum H."/>
            <person name="Wilson R."/>
            <person name="Cheng Z."/>
            <person name="Jin W."/>
            <person name="Jiang J."/>
            <person name="Leong S.A."/>
            <person name="Iwama H."/>
            <person name="Gojobori T."/>
            <person name="Itoh T."/>
            <person name="Niimura Y."/>
            <person name="Fujii Y."/>
            <person name="Habara T."/>
            <person name="Sakai H."/>
            <person name="Sato Y."/>
            <person name="Wilson G."/>
            <person name="Kumar K."/>
            <person name="McCouch S."/>
            <person name="Juretic N."/>
            <person name="Hoen D."/>
            <person name="Wright S."/>
            <person name="Bruskiewich R."/>
            <person name="Bureau T."/>
            <person name="Miyao A."/>
            <person name="Hirochika H."/>
            <person name="Nishikawa T."/>
            <person name="Kadowaki K."/>
            <person name="Sugiura M."/>
            <person name="Burr B."/>
            <person name="Sasaki T."/>
        </authorList>
    </citation>
    <scope>NUCLEOTIDE SEQUENCE [LARGE SCALE GENOMIC DNA]</scope>
    <source>
        <strain evidence="3">cv. Nipponbare</strain>
    </source>
</reference>
<sequence>MAILPCGQPNRMQKRDFRMRSVRWSDCENDYRPKKIKIKNEKSGASIRRRPTRRRQLPPPPPCTGKGVRARRSLPSPQTSSEEEPARIRHPRGQRRRMHLRQLSPSPPRAGKGLEGTHAPPVAADHIRRGGAGGSATLEGSVGGSATRRRHRNRSLGWRIRPSRGRRRRIHHPRRPLSPVAAP</sequence>
<organism evidence="2 3">
    <name type="scientific">Oryza sativa subsp. japonica</name>
    <name type="common">Rice</name>
    <dbReference type="NCBI Taxonomy" id="39947"/>
    <lineage>
        <taxon>Eukaryota</taxon>
        <taxon>Viridiplantae</taxon>
        <taxon>Streptophyta</taxon>
        <taxon>Embryophyta</taxon>
        <taxon>Tracheophyta</taxon>
        <taxon>Spermatophyta</taxon>
        <taxon>Magnoliopsida</taxon>
        <taxon>Liliopsida</taxon>
        <taxon>Poales</taxon>
        <taxon>Poaceae</taxon>
        <taxon>BOP clade</taxon>
        <taxon>Oryzoideae</taxon>
        <taxon>Oryzeae</taxon>
        <taxon>Oryzinae</taxon>
        <taxon>Oryza</taxon>
        <taxon>Oryza sativa</taxon>
    </lineage>
</organism>
<protein>
    <submittedName>
        <fullName evidence="2">Os11g0446175 protein</fullName>
    </submittedName>
</protein>
<dbReference type="PaxDb" id="39947-A0A0P0Y1R6"/>
<feature type="region of interest" description="Disordered" evidence="1">
    <location>
        <begin position="29"/>
        <end position="183"/>
    </location>
</feature>
<reference evidence="2 3" key="3">
    <citation type="journal article" date="2013" name="Rice">
        <title>Improvement of the Oryza sativa Nipponbare reference genome using next generation sequence and optical map data.</title>
        <authorList>
            <person name="Kawahara Y."/>
            <person name="de la Bastide M."/>
            <person name="Hamilton J.P."/>
            <person name="Kanamori H."/>
            <person name="McCombie W.R."/>
            <person name="Ouyang S."/>
            <person name="Schwartz D.C."/>
            <person name="Tanaka T."/>
            <person name="Wu J."/>
            <person name="Zhou S."/>
            <person name="Childs K.L."/>
            <person name="Davidson R.M."/>
            <person name="Lin H."/>
            <person name="Quesada-Ocampo L."/>
            <person name="Vaillancourt B."/>
            <person name="Sakai H."/>
            <person name="Lee S.S."/>
            <person name="Kim J."/>
            <person name="Numa H."/>
            <person name="Itoh T."/>
            <person name="Buell C.R."/>
            <person name="Matsumoto T."/>
        </authorList>
    </citation>
    <scope>NUCLEOTIDE SEQUENCE [LARGE SCALE GENOMIC DNA]</scope>
    <source>
        <strain evidence="3">cv. Nipponbare</strain>
    </source>
</reference>
<proteinExistence type="predicted"/>
<reference evidence="2 3" key="2">
    <citation type="journal article" date="2013" name="Plant Cell Physiol.">
        <title>Rice Annotation Project Database (RAP-DB): an integrative and interactive database for rice genomics.</title>
        <authorList>
            <person name="Sakai H."/>
            <person name="Lee S.S."/>
            <person name="Tanaka T."/>
            <person name="Numa H."/>
            <person name="Kim J."/>
            <person name="Kawahara Y."/>
            <person name="Wakimoto H."/>
            <person name="Yang C.C."/>
            <person name="Iwamoto M."/>
            <person name="Abe T."/>
            <person name="Yamada Y."/>
            <person name="Muto A."/>
            <person name="Inokuchi H."/>
            <person name="Ikemura T."/>
            <person name="Matsumoto T."/>
            <person name="Sasaki T."/>
            <person name="Itoh T."/>
        </authorList>
    </citation>
    <scope>NUCLEOTIDE SEQUENCE [LARGE SCALE GENOMIC DNA]</scope>
    <source>
        <strain evidence="3">cv. Nipponbare</strain>
    </source>
</reference>
<evidence type="ECO:0000313" key="2">
    <source>
        <dbReference type="EMBL" id="BAT13887.1"/>
    </source>
</evidence>
<keyword evidence="3" id="KW-1185">Reference proteome</keyword>
<feature type="compositionally biased region" description="Basic residues" evidence="1">
    <location>
        <begin position="161"/>
        <end position="175"/>
    </location>
</feature>
<dbReference type="EMBL" id="AP014967">
    <property type="protein sequence ID" value="BAT13887.1"/>
    <property type="molecule type" value="Genomic_DNA"/>
</dbReference>
<evidence type="ECO:0000256" key="1">
    <source>
        <dbReference type="SAM" id="MobiDB-lite"/>
    </source>
</evidence>
<name>A0A0P0Y1R6_ORYSJ</name>
<dbReference type="InParanoid" id="A0A0P0Y1R6"/>